<dbReference type="CDD" id="cd12148">
    <property type="entry name" value="fungal_TF_MHR"/>
    <property type="match status" value="1"/>
</dbReference>
<dbReference type="Pfam" id="PF04082">
    <property type="entry name" value="Fungal_trans"/>
    <property type="match status" value="1"/>
</dbReference>
<dbReference type="GO" id="GO:0003677">
    <property type="term" value="F:DNA binding"/>
    <property type="evidence" value="ECO:0007669"/>
    <property type="project" value="InterPro"/>
</dbReference>
<dbReference type="PROSITE" id="PS00463">
    <property type="entry name" value="ZN2_CY6_FUNGAL_1"/>
    <property type="match status" value="1"/>
</dbReference>
<evidence type="ECO:0000256" key="2">
    <source>
        <dbReference type="ARBA" id="ARBA00023242"/>
    </source>
</evidence>
<name>A0A9Q8ZDR9_CURCL</name>
<sequence length="777" mass="87151">MVPAPNPFVLAQPIARPATLLAAPSIPTLGSRSPNYPSTSYSHSVSPSNASTGLPEIQHQDGTGLMISPTQSSSTNLNSQKRAYRQRRKDPSCDACRERKVKCDATETSACSECSSRNHRCQFTKETNRRMSSIKQVQDLQSQIAELTHVNSQLRTKVSDHSAMDMDRNDLKRRYSEAYPKVVLAPRHISVPALDNFDHVRSRIREHAHNVFSTPHQNVSQPAEPDWPLPEVPSRADYAYFSRSFVDTIHAWYPAIHWPTFQHKVDEVYASRSFEGCPREWIGLFFAVLACGSLHPRSEHSGIRDLSSEGQAMFEIAASALQLWSEDLTITHGQAALMLSIFAAENNKRSLGSIWLASAVRVVQELQISPEMDCWSAFDAEIRRRLWWSTYVRDRIMSLETNRPMLVNESDCEISLPSPLDDRYIQPNEPIRSSTKPVHFTGFIATIHMTRLYAPLQQALKSSTISSQTTESFDEQLRSKLLLLPENHQPDSSALLDARALPTVLVLLSARFHLYRRNLSPLASPAARINALERCTSIGQDTAKYVSRALYNHPVQEPGKTDTERMAVIASNAVCLHIWRCVLVLCFRGEYNAALVCLHFLRAIGPARKINAACGKNIAFFVERLLERIHNGIGGGKQLEHDEEMIAYLSADTQGSLEHSWVWAGTNMASSDVGPGAVRSPGGDEMMRDRRPSRATPSTWWNGSTEWDDWGRVEHMVRQLMDDRLHQNTQPQTYYPPPHNPVKRVQLTPDTYSPPKPLSNASPAPSSASRISIANII</sequence>
<feature type="compositionally biased region" description="Low complexity" evidence="3">
    <location>
        <begin position="36"/>
        <end position="48"/>
    </location>
</feature>
<evidence type="ECO:0000259" key="4">
    <source>
        <dbReference type="PROSITE" id="PS50048"/>
    </source>
</evidence>
<dbReference type="AlphaFoldDB" id="A0A9Q8ZDR9"/>
<dbReference type="CDD" id="cd00067">
    <property type="entry name" value="GAL4"/>
    <property type="match status" value="1"/>
</dbReference>
<dbReference type="GO" id="GO:0006351">
    <property type="term" value="P:DNA-templated transcription"/>
    <property type="evidence" value="ECO:0007669"/>
    <property type="project" value="InterPro"/>
</dbReference>
<dbReference type="InterPro" id="IPR050987">
    <property type="entry name" value="AtrR-like"/>
</dbReference>
<feature type="domain" description="Zn(2)-C6 fungal-type" evidence="4">
    <location>
        <begin position="92"/>
        <end position="123"/>
    </location>
</feature>
<dbReference type="GO" id="GO:0008270">
    <property type="term" value="F:zinc ion binding"/>
    <property type="evidence" value="ECO:0007669"/>
    <property type="project" value="InterPro"/>
</dbReference>
<dbReference type="PROSITE" id="PS50048">
    <property type="entry name" value="ZN2_CY6_FUNGAL_2"/>
    <property type="match status" value="1"/>
</dbReference>
<evidence type="ECO:0000313" key="5">
    <source>
        <dbReference type="EMBL" id="USP80355.1"/>
    </source>
</evidence>
<gene>
    <name evidence="5" type="ORF">yc1106_07629</name>
</gene>
<dbReference type="VEuPathDB" id="FungiDB:yc1106_07629"/>
<dbReference type="PANTHER" id="PTHR46910:SF1">
    <property type="entry name" value="MISCELLANEOUS ZN(II)2CYS6 TRANSCRIPTION FACTOR (EUROFUNG)-RELATED"/>
    <property type="match status" value="1"/>
</dbReference>
<organism evidence="5 6">
    <name type="scientific">Curvularia clavata</name>
    <dbReference type="NCBI Taxonomy" id="95742"/>
    <lineage>
        <taxon>Eukaryota</taxon>
        <taxon>Fungi</taxon>
        <taxon>Dikarya</taxon>
        <taxon>Ascomycota</taxon>
        <taxon>Pezizomycotina</taxon>
        <taxon>Dothideomycetes</taxon>
        <taxon>Pleosporomycetidae</taxon>
        <taxon>Pleosporales</taxon>
        <taxon>Pleosporineae</taxon>
        <taxon>Pleosporaceae</taxon>
        <taxon>Curvularia</taxon>
    </lineage>
</organism>
<proteinExistence type="predicted"/>
<keyword evidence="1" id="KW-0479">Metal-binding</keyword>
<dbReference type="Pfam" id="PF00172">
    <property type="entry name" value="Zn_clus"/>
    <property type="match status" value="1"/>
</dbReference>
<evidence type="ECO:0000256" key="3">
    <source>
        <dbReference type="SAM" id="MobiDB-lite"/>
    </source>
</evidence>
<feature type="compositionally biased region" description="Low complexity" evidence="3">
    <location>
        <begin position="758"/>
        <end position="777"/>
    </location>
</feature>
<dbReference type="Gene3D" id="4.10.240.10">
    <property type="entry name" value="Zn(2)-C6 fungal-type DNA-binding domain"/>
    <property type="match status" value="1"/>
</dbReference>
<protein>
    <recommendedName>
        <fullName evidence="4">Zn(2)-C6 fungal-type domain-containing protein</fullName>
    </recommendedName>
</protein>
<dbReference type="SMART" id="SM00066">
    <property type="entry name" value="GAL4"/>
    <property type="match status" value="1"/>
</dbReference>
<reference evidence="5" key="1">
    <citation type="submission" date="2021-12" db="EMBL/GenBank/DDBJ databases">
        <title>Curvularia clavata genome.</title>
        <authorList>
            <person name="Cao Y."/>
        </authorList>
    </citation>
    <scope>NUCLEOTIDE SEQUENCE</scope>
    <source>
        <strain evidence="5">Yc1106</strain>
    </source>
</reference>
<feature type="region of interest" description="Disordered" evidence="3">
    <location>
        <begin position="33"/>
        <end position="91"/>
    </location>
</feature>
<dbReference type="InterPro" id="IPR036864">
    <property type="entry name" value="Zn2-C6_fun-type_DNA-bd_sf"/>
</dbReference>
<dbReference type="SUPFAM" id="SSF57701">
    <property type="entry name" value="Zn2/Cys6 DNA-binding domain"/>
    <property type="match status" value="1"/>
</dbReference>
<dbReference type="InterPro" id="IPR007219">
    <property type="entry name" value="XnlR_reg_dom"/>
</dbReference>
<evidence type="ECO:0000313" key="6">
    <source>
        <dbReference type="Proteomes" id="UP001056012"/>
    </source>
</evidence>
<dbReference type="InterPro" id="IPR001138">
    <property type="entry name" value="Zn2Cys6_DnaBD"/>
</dbReference>
<feature type="region of interest" description="Disordered" evidence="3">
    <location>
        <begin position="728"/>
        <end position="777"/>
    </location>
</feature>
<dbReference type="Proteomes" id="UP001056012">
    <property type="component" value="Chromosome 5"/>
</dbReference>
<dbReference type="OrthoDB" id="2110361at2759"/>
<dbReference type="SMART" id="SM00906">
    <property type="entry name" value="Fungal_trans"/>
    <property type="match status" value="1"/>
</dbReference>
<feature type="region of interest" description="Disordered" evidence="3">
    <location>
        <begin position="673"/>
        <end position="699"/>
    </location>
</feature>
<evidence type="ECO:0000256" key="1">
    <source>
        <dbReference type="ARBA" id="ARBA00022723"/>
    </source>
</evidence>
<dbReference type="PANTHER" id="PTHR46910">
    <property type="entry name" value="TRANSCRIPTION FACTOR PDR1"/>
    <property type="match status" value="1"/>
</dbReference>
<keyword evidence="6" id="KW-1185">Reference proteome</keyword>
<dbReference type="EMBL" id="CP089278">
    <property type="protein sequence ID" value="USP80355.1"/>
    <property type="molecule type" value="Genomic_DNA"/>
</dbReference>
<accession>A0A9Q8ZDR9</accession>
<dbReference type="GO" id="GO:0000981">
    <property type="term" value="F:DNA-binding transcription factor activity, RNA polymerase II-specific"/>
    <property type="evidence" value="ECO:0007669"/>
    <property type="project" value="InterPro"/>
</dbReference>
<feature type="compositionally biased region" description="Polar residues" evidence="3">
    <location>
        <begin position="68"/>
        <end position="81"/>
    </location>
</feature>
<keyword evidence="2" id="KW-0539">Nucleus</keyword>